<dbReference type="EMBL" id="CAVMBE010000005">
    <property type="protein sequence ID" value="CAK3837915.1"/>
    <property type="molecule type" value="Genomic_DNA"/>
</dbReference>
<feature type="compositionally biased region" description="Pro residues" evidence="1">
    <location>
        <begin position="259"/>
        <end position="271"/>
    </location>
</feature>
<feature type="compositionally biased region" description="Pro residues" evidence="1">
    <location>
        <begin position="224"/>
        <end position="234"/>
    </location>
</feature>
<sequence length="436" mass="47584">MGGKPSYIDLLSDSEDDDMDQPLTSHSPLLDQIWNSLTTSRVSPGESEFETPRHVPPRSESPLFVAPESRPSRNQKPSEKEADKPSRDLRAVHGSDEDEDGDIQLEDEEADFESPNFTTSPGRSPATVAREEVTRQPSDSPPPRPSFKRGPSSIQKPRLPLSSSKEATMNYNARFQTPEAGRAPGAFPPSTPASSSSVLLHQKFQTPQSSFRNGASAAGYTSPFFPPTQNPTPTPSAKKRKLEGRTEVDLSLPTRGNPLPFPPQRPVPSHEPPSLLSGMPKRPTKDSQLLTSDPETDHLGASTLSTPTPVRQQPQQPQPQQQQQQQQQRPIGPFGANARGKLRGPLAPPISLRAPPSNEEVHSALSEVQTLLENYKGQYIDVMRNLGTRVKHLESKVADLEGENTRLTKEVEEAREEVKRMQDVGSGVNGGGHGGT</sequence>
<feature type="compositionally biased region" description="Acidic residues" evidence="1">
    <location>
        <begin position="96"/>
        <end position="112"/>
    </location>
</feature>
<feature type="compositionally biased region" description="Polar residues" evidence="1">
    <location>
        <begin position="22"/>
        <end position="42"/>
    </location>
</feature>
<keyword evidence="3" id="KW-1185">Reference proteome</keyword>
<reference evidence="2" key="1">
    <citation type="submission" date="2023-11" db="EMBL/GenBank/DDBJ databases">
        <authorList>
            <person name="Alioto T."/>
            <person name="Alioto T."/>
            <person name="Gomez Garrido J."/>
        </authorList>
    </citation>
    <scope>NUCLEOTIDE SEQUENCE</scope>
</reference>
<organism evidence="2 3">
    <name type="scientific">Lecanosticta acicola</name>
    <dbReference type="NCBI Taxonomy" id="111012"/>
    <lineage>
        <taxon>Eukaryota</taxon>
        <taxon>Fungi</taxon>
        <taxon>Dikarya</taxon>
        <taxon>Ascomycota</taxon>
        <taxon>Pezizomycotina</taxon>
        <taxon>Dothideomycetes</taxon>
        <taxon>Dothideomycetidae</taxon>
        <taxon>Mycosphaerellales</taxon>
        <taxon>Mycosphaerellaceae</taxon>
        <taxon>Lecanosticta</taxon>
    </lineage>
</organism>
<accession>A0AAI9E7Y7</accession>
<dbReference type="Proteomes" id="UP001296104">
    <property type="component" value="Unassembled WGS sequence"/>
</dbReference>
<proteinExistence type="predicted"/>
<gene>
    <name evidence="2" type="ORF">LECACI_7A001448</name>
</gene>
<dbReference type="AlphaFoldDB" id="A0AAI9E7Y7"/>
<feature type="region of interest" description="Disordered" evidence="1">
    <location>
        <begin position="1"/>
        <end position="361"/>
    </location>
</feature>
<feature type="compositionally biased region" description="Gly residues" evidence="1">
    <location>
        <begin position="427"/>
        <end position="436"/>
    </location>
</feature>
<dbReference type="Gene3D" id="1.20.5.170">
    <property type="match status" value="1"/>
</dbReference>
<evidence type="ECO:0000313" key="2">
    <source>
        <dbReference type="EMBL" id="CAK3837915.1"/>
    </source>
</evidence>
<evidence type="ECO:0000256" key="1">
    <source>
        <dbReference type="SAM" id="MobiDB-lite"/>
    </source>
</evidence>
<evidence type="ECO:0000313" key="3">
    <source>
        <dbReference type="Proteomes" id="UP001296104"/>
    </source>
</evidence>
<protein>
    <submittedName>
        <fullName evidence="2">Uncharacterized protein</fullName>
    </submittedName>
</protein>
<feature type="compositionally biased region" description="Low complexity" evidence="1">
    <location>
        <begin position="312"/>
        <end position="328"/>
    </location>
</feature>
<feature type="compositionally biased region" description="Basic and acidic residues" evidence="1">
    <location>
        <begin position="76"/>
        <end position="95"/>
    </location>
</feature>
<feature type="compositionally biased region" description="Polar residues" evidence="1">
    <location>
        <begin position="302"/>
        <end position="311"/>
    </location>
</feature>
<feature type="region of interest" description="Disordered" evidence="1">
    <location>
        <begin position="404"/>
        <end position="436"/>
    </location>
</feature>
<feature type="compositionally biased region" description="Polar residues" evidence="1">
    <location>
        <begin position="161"/>
        <end position="175"/>
    </location>
</feature>
<comment type="caution">
    <text evidence="2">The sequence shown here is derived from an EMBL/GenBank/DDBJ whole genome shotgun (WGS) entry which is preliminary data.</text>
</comment>
<name>A0AAI9E7Y7_9PEZI</name>
<feature type="compositionally biased region" description="Basic and acidic residues" evidence="1">
    <location>
        <begin position="404"/>
        <end position="422"/>
    </location>
</feature>
<feature type="compositionally biased region" description="Polar residues" evidence="1">
    <location>
        <begin position="203"/>
        <end position="213"/>
    </location>
</feature>